<dbReference type="GO" id="GO:0005524">
    <property type="term" value="F:ATP binding"/>
    <property type="evidence" value="ECO:0007669"/>
    <property type="project" value="UniProtKB-KW"/>
</dbReference>
<dbReference type="InterPro" id="IPR003439">
    <property type="entry name" value="ABC_transporter-like_ATP-bd"/>
</dbReference>
<dbReference type="RefSeq" id="WP_188367951.1">
    <property type="nucleotide sequence ID" value="NZ_BMDT01000008.1"/>
</dbReference>
<evidence type="ECO:0000256" key="2">
    <source>
        <dbReference type="ARBA" id="ARBA00022741"/>
    </source>
</evidence>
<accession>A0A917N6S3</accession>
<evidence type="ECO:0000313" key="6">
    <source>
        <dbReference type="Proteomes" id="UP000622610"/>
    </source>
</evidence>
<evidence type="ECO:0000256" key="3">
    <source>
        <dbReference type="ARBA" id="ARBA00022840"/>
    </source>
</evidence>
<dbReference type="GO" id="GO:0016887">
    <property type="term" value="F:ATP hydrolysis activity"/>
    <property type="evidence" value="ECO:0007669"/>
    <property type="project" value="InterPro"/>
</dbReference>
<dbReference type="AlphaFoldDB" id="A0A917N6S3"/>
<dbReference type="InterPro" id="IPR051782">
    <property type="entry name" value="ABC_Transporter_VariousFunc"/>
</dbReference>
<dbReference type="SMART" id="SM00382">
    <property type="entry name" value="AAA"/>
    <property type="match status" value="1"/>
</dbReference>
<dbReference type="EMBL" id="BMDT01000008">
    <property type="protein sequence ID" value="GGI66112.1"/>
    <property type="molecule type" value="Genomic_DNA"/>
</dbReference>
<feature type="domain" description="ABC transporter" evidence="4">
    <location>
        <begin position="3"/>
        <end position="233"/>
    </location>
</feature>
<name>A0A917N6S3_9ENTE</name>
<gene>
    <name evidence="5" type="ORF">GCM10011482_17660</name>
</gene>
<dbReference type="Proteomes" id="UP000622610">
    <property type="component" value="Unassembled WGS sequence"/>
</dbReference>
<evidence type="ECO:0000256" key="1">
    <source>
        <dbReference type="ARBA" id="ARBA00022448"/>
    </source>
</evidence>
<sequence length="242" mass="26834">MTLSLQQVTGGYGHIPVLKEVSFEVKDHELVGLIGLNGAGKSTTIKEIMGLLQPQSGTITLDGLRLSQDPESYRKKIGYIPETPVLYEELTLKEHIEITAMAYDIPQEIAHQRAAKLLTTFRLENRVDWFPANFSKGMKQKVMILCALLVEPSLLIVDEPFLGLDPLAIHSLLALFDEMKQSGVSILMSTHVLATAEKHCDRFVILHEGKIRAQGTLLELQGAFDLPDASLDELYLALTKEA</sequence>
<dbReference type="CDD" id="cd03230">
    <property type="entry name" value="ABC_DR_subfamily_A"/>
    <property type="match status" value="1"/>
</dbReference>
<reference evidence="5" key="1">
    <citation type="journal article" date="2014" name="Int. J. Syst. Evol. Microbiol.">
        <title>Complete genome sequence of Corynebacterium casei LMG S-19264T (=DSM 44701T), isolated from a smear-ripened cheese.</title>
        <authorList>
            <consortium name="US DOE Joint Genome Institute (JGI-PGF)"/>
            <person name="Walter F."/>
            <person name="Albersmeier A."/>
            <person name="Kalinowski J."/>
            <person name="Ruckert C."/>
        </authorList>
    </citation>
    <scope>NUCLEOTIDE SEQUENCE</scope>
    <source>
        <strain evidence="5">CCM 8433</strain>
    </source>
</reference>
<dbReference type="SUPFAM" id="SSF52540">
    <property type="entry name" value="P-loop containing nucleoside triphosphate hydrolases"/>
    <property type="match status" value="1"/>
</dbReference>
<keyword evidence="2" id="KW-0547">Nucleotide-binding</keyword>
<dbReference type="PROSITE" id="PS00211">
    <property type="entry name" value="ABC_TRANSPORTER_1"/>
    <property type="match status" value="1"/>
</dbReference>
<proteinExistence type="predicted"/>
<keyword evidence="6" id="KW-1185">Reference proteome</keyword>
<reference evidence="5" key="2">
    <citation type="submission" date="2020-09" db="EMBL/GenBank/DDBJ databases">
        <authorList>
            <person name="Sun Q."/>
            <person name="Sedlacek I."/>
        </authorList>
    </citation>
    <scope>NUCLEOTIDE SEQUENCE</scope>
    <source>
        <strain evidence="5">CCM 8433</strain>
    </source>
</reference>
<dbReference type="PANTHER" id="PTHR42939:SF5">
    <property type="entry name" value="ABC-TYPE TRANSPORTER ATP-BINDING PROTEIN ECSA"/>
    <property type="match status" value="1"/>
</dbReference>
<dbReference type="Pfam" id="PF00005">
    <property type="entry name" value="ABC_tran"/>
    <property type="match status" value="1"/>
</dbReference>
<keyword evidence="1" id="KW-0813">Transport</keyword>
<dbReference type="InterPro" id="IPR027417">
    <property type="entry name" value="P-loop_NTPase"/>
</dbReference>
<dbReference type="Gene3D" id="3.40.50.300">
    <property type="entry name" value="P-loop containing nucleotide triphosphate hydrolases"/>
    <property type="match status" value="1"/>
</dbReference>
<evidence type="ECO:0000313" key="5">
    <source>
        <dbReference type="EMBL" id="GGI66112.1"/>
    </source>
</evidence>
<organism evidence="5 6">
    <name type="scientific">Enterococcus alcedinis</name>
    <dbReference type="NCBI Taxonomy" id="1274384"/>
    <lineage>
        <taxon>Bacteria</taxon>
        <taxon>Bacillati</taxon>
        <taxon>Bacillota</taxon>
        <taxon>Bacilli</taxon>
        <taxon>Lactobacillales</taxon>
        <taxon>Enterococcaceae</taxon>
        <taxon>Enterococcus</taxon>
    </lineage>
</organism>
<dbReference type="InterPro" id="IPR003593">
    <property type="entry name" value="AAA+_ATPase"/>
</dbReference>
<keyword evidence="3 5" id="KW-0067">ATP-binding</keyword>
<dbReference type="PROSITE" id="PS50893">
    <property type="entry name" value="ABC_TRANSPORTER_2"/>
    <property type="match status" value="1"/>
</dbReference>
<dbReference type="InterPro" id="IPR017871">
    <property type="entry name" value="ABC_transporter-like_CS"/>
</dbReference>
<evidence type="ECO:0000259" key="4">
    <source>
        <dbReference type="PROSITE" id="PS50893"/>
    </source>
</evidence>
<dbReference type="PANTHER" id="PTHR42939">
    <property type="entry name" value="ABC TRANSPORTER ATP-BINDING PROTEIN ALBC-RELATED"/>
    <property type="match status" value="1"/>
</dbReference>
<comment type="caution">
    <text evidence="5">The sequence shown here is derived from an EMBL/GenBank/DDBJ whole genome shotgun (WGS) entry which is preliminary data.</text>
</comment>
<protein>
    <submittedName>
        <fullName evidence="5">ABC transporter ATP-binding protein</fullName>
    </submittedName>
</protein>